<evidence type="ECO:0000313" key="3">
    <source>
        <dbReference type="EMBL" id="RYR49228.1"/>
    </source>
</evidence>
<evidence type="ECO:0000256" key="2">
    <source>
        <dbReference type="SAM" id="Phobius"/>
    </source>
</evidence>
<dbReference type="Proteomes" id="UP000289738">
    <property type="component" value="Chromosome A07"/>
</dbReference>
<feature type="compositionally biased region" description="Basic residues" evidence="1">
    <location>
        <begin position="102"/>
        <end position="114"/>
    </location>
</feature>
<proteinExistence type="predicted"/>
<keyword evidence="4" id="KW-1185">Reference proteome</keyword>
<keyword evidence="2" id="KW-1133">Transmembrane helix</keyword>
<reference evidence="3 4" key="1">
    <citation type="submission" date="2019-01" db="EMBL/GenBank/DDBJ databases">
        <title>Sequencing of cultivated peanut Arachis hypogaea provides insights into genome evolution and oil improvement.</title>
        <authorList>
            <person name="Chen X."/>
        </authorList>
    </citation>
    <scope>NUCLEOTIDE SEQUENCE [LARGE SCALE GENOMIC DNA]</scope>
    <source>
        <strain evidence="4">cv. Fuhuasheng</strain>
        <tissue evidence="3">Leaves</tissue>
    </source>
</reference>
<name>A0A445CE86_ARAHY</name>
<evidence type="ECO:0000256" key="1">
    <source>
        <dbReference type="SAM" id="MobiDB-lite"/>
    </source>
</evidence>
<keyword evidence="2" id="KW-0472">Membrane</keyword>
<dbReference type="AlphaFoldDB" id="A0A445CE86"/>
<accession>A0A445CE86</accession>
<organism evidence="3 4">
    <name type="scientific">Arachis hypogaea</name>
    <name type="common">Peanut</name>
    <dbReference type="NCBI Taxonomy" id="3818"/>
    <lineage>
        <taxon>Eukaryota</taxon>
        <taxon>Viridiplantae</taxon>
        <taxon>Streptophyta</taxon>
        <taxon>Embryophyta</taxon>
        <taxon>Tracheophyta</taxon>
        <taxon>Spermatophyta</taxon>
        <taxon>Magnoliopsida</taxon>
        <taxon>eudicotyledons</taxon>
        <taxon>Gunneridae</taxon>
        <taxon>Pentapetalae</taxon>
        <taxon>rosids</taxon>
        <taxon>fabids</taxon>
        <taxon>Fabales</taxon>
        <taxon>Fabaceae</taxon>
        <taxon>Papilionoideae</taxon>
        <taxon>50 kb inversion clade</taxon>
        <taxon>dalbergioids sensu lato</taxon>
        <taxon>Dalbergieae</taxon>
        <taxon>Pterocarpus clade</taxon>
        <taxon>Arachis</taxon>
    </lineage>
</organism>
<evidence type="ECO:0000313" key="4">
    <source>
        <dbReference type="Proteomes" id="UP000289738"/>
    </source>
</evidence>
<dbReference type="EMBL" id="SDMP01000007">
    <property type="protein sequence ID" value="RYR49228.1"/>
    <property type="molecule type" value="Genomic_DNA"/>
</dbReference>
<feature type="transmembrane region" description="Helical" evidence="2">
    <location>
        <begin position="133"/>
        <end position="150"/>
    </location>
</feature>
<comment type="caution">
    <text evidence="3">The sequence shown here is derived from an EMBL/GenBank/DDBJ whole genome shotgun (WGS) entry which is preliminary data.</text>
</comment>
<gene>
    <name evidence="3" type="ORF">Ahy_A07g035575</name>
</gene>
<keyword evidence="2" id="KW-0812">Transmembrane</keyword>
<protein>
    <submittedName>
        <fullName evidence="3">Uncharacterized protein</fullName>
    </submittedName>
</protein>
<feature type="region of interest" description="Disordered" evidence="1">
    <location>
        <begin position="86"/>
        <end position="114"/>
    </location>
</feature>
<sequence>MDKITESNWEAHKSIDGCLFALMIIYFHLAKIKDKKGEEKSALPWLVARMRAEIDGHMVNEQDTFSNLGESSSSSESDTFEIEVYSSSESEIEEDSEEPKRKQPTRTAKKVQSKKRKQVVEIRLLNKLNPMMGYGYAFWATATLFGVIPIRPLPILKGYAFLHQGLRFWRLEIGYAFQVMLSRTKGYAFQLSFF</sequence>